<dbReference type="Proteomes" id="UP000007799">
    <property type="component" value="Unassembled WGS sequence"/>
</dbReference>
<dbReference type="InterPro" id="IPR019734">
    <property type="entry name" value="TPR_rpt"/>
</dbReference>
<evidence type="ECO:0000256" key="4">
    <source>
        <dbReference type="SAM" id="MobiDB-lite"/>
    </source>
</evidence>
<dbReference type="Pfam" id="PF13424">
    <property type="entry name" value="TPR_12"/>
    <property type="match status" value="2"/>
</dbReference>
<feature type="repeat" description="TPR" evidence="3">
    <location>
        <begin position="438"/>
        <end position="471"/>
    </location>
</feature>
<keyword evidence="7" id="KW-1185">Reference proteome</keyword>
<evidence type="ECO:0000259" key="5">
    <source>
        <dbReference type="PROSITE" id="PS50003"/>
    </source>
</evidence>
<dbReference type="PROSITE" id="PS50293">
    <property type="entry name" value="TPR_REGION"/>
    <property type="match status" value="3"/>
</dbReference>
<dbReference type="PROSITE" id="PS50003">
    <property type="entry name" value="PH_DOMAIN"/>
    <property type="match status" value="1"/>
</dbReference>
<gene>
    <name evidence="6" type="ORF">PTSG_11212</name>
</gene>
<dbReference type="eggNOG" id="KOG1840">
    <property type="taxonomic scope" value="Eukaryota"/>
</dbReference>
<evidence type="ECO:0000313" key="7">
    <source>
        <dbReference type="Proteomes" id="UP000007799"/>
    </source>
</evidence>
<protein>
    <submittedName>
        <fullName evidence="6">Mbre TPR repeat protein</fullName>
    </submittedName>
</protein>
<dbReference type="STRING" id="946362.F2USR3"/>
<dbReference type="PROSITE" id="PS50005">
    <property type="entry name" value="TPR"/>
    <property type="match status" value="4"/>
</dbReference>
<dbReference type="InterPro" id="IPR011993">
    <property type="entry name" value="PH-like_dom_sf"/>
</dbReference>
<dbReference type="Pfam" id="PF00169">
    <property type="entry name" value="PH"/>
    <property type="match status" value="1"/>
</dbReference>
<dbReference type="SMART" id="SM00233">
    <property type="entry name" value="PH"/>
    <property type="match status" value="1"/>
</dbReference>
<dbReference type="SMART" id="SM00028">
    <property type="entry name" value="TPR"/>
    <property type="match status" value="6"/>
</dbReference>
<feature type="repeat" description="TPR" evidence="3">
    <location>
        <begin position="312"/>
        <end position="345"/>
    </location>
</feature>
<dbReference type="PANTHER" id="PTHR45641:SF1">
    <property type="entry name" value="AAA+ ATPASE DOMAIN-CONTAINING PROTEIN"/>
    <property type="match status" value="1"/>
</dbReference>
<proteinExistence type="predicted"/>
<sequence>MADQRLTHGVSVAAVRRFLGDLKREFPDTYTEMTTEDACKQLVVPRTRQDNCAYVEQLRKQSPEHVNKATVFVSHAWRYKIADVLNVLLEFAEEQVRKDDDQPVFFWFDLFMNNQNANVTANLPQEWWSTTFKQSIANIGHVLLVLMPWRDPVPLTRAWCLWEIFCGISNEGTEVTIQLPNSEEQALEDAIRGSYTAVTDTLVRVQAERADAFNPHDKHMIFTAIQSWAGGFGAVNQAVKDQLRAWCLQKAVGAVEAMRARGEDSTDAFAGLCGQVGTVLSQFGEHDRAVAYYETALAIRLRTEGEKGRNAAAPYGNLGNAYCSKGEHDKAIAYHEKALAIRVETLGEKHPSTADTYDNLGTVYASKGEYNKAIAYHEKALAIRVETLGEKHPSTATSYNNLGNAYDDKGEYDKAVAYYEKALTIKVETLGEKHPSTASTYNNLGNTYNNKGEHDRAVECYEKALAIKVNTLGEKHPSTATSCFNIGLLHDKRGDKEQACAYMQRALDGYTSTVGPDHPDARDAECELRRIRGNDEPDDGGARTAASLGEEENEQKQQEGDGDDQVQAVAGQQDAADESEPQERSPQQPLAGWLRKRGRRRAAFRPCWCKFDDDGHFAYGKSASGTAKRRIPLSSVLSAELAHGEEELHVAVPGRTFVFRLHARSDTSLADWCTAINSRINAAT</sequence>
<accession>F2USR3</accession>
<dbReference type="Pfam" id="PF13374">
    <property type="entry name" value="TPR_10"/>
    <property type="match status" value="2"/>
</dbReference>
<feature type="repeat" description="TPR" evidence="3">
    <location>
        <begin position="396"/>
        <end position="429"/>
    </location>
</feature>
<evidence type="ECO:0000256" key="2">
    <source>
        <dbReference type="ARBA" id="ARBA00022803"/>
    </source>
</evidence>
<dbReference type="EMBL" id="GL832995">
    <property type="protein sequence ID" value="EGD81172.1"/>
    <property type="molecule type" value="Genomic_DNA"/>
</dbReference>
<evidence type="ECO:0000256" key="1">
    <source>
        <dbReference type="ARBA" id="ARBA00022737"/>
    </source>
</evidence>
<feature type="repeat" description="TPR" evidence="3">
    <location>
        <begin position="354"/>
        <end position="387"/>
    </location>
</feature>
<dbReference type="SUPFAM" id="SSF50729">
    <property type="entry name" value="PH domain-like"/>
    <property type="match status" value="1"/>
</dbReference>
<dbReference type="AlphaFoldDB" id="F2USR3"/>
<dbReference type="Gene3D" id="2.30.29.30">
    <property type="entry name" value="Pleckstrin-homology domain (PH domain)/Phosphotyrosine-binding domain (PTB)"/>
    <property type="match status" value="1"/>
</dbReference>
<dbReference type="PRINTS" id="PR00381">
    <property type="entry name" value="KINESINLIGHT"/>
</dbReference>
<dbReference type="GeneID" id="16068380"/>
<dbReference type="OrthoDB" id="9991317at2759"/>
<dbReference type="RefSeq" id="XP_004987857.1">
    <property type="nucleotide sequence ID" value="XM_004987800.1"/>
</dbReference>
<feature type="compositionally biased region" description="Low complexity" evidence="4">
    <location>
        <begin position="565"/>
        <end position="574"/>
    </location>
</feature>
<dbReference type="PANTHER" id="PTHR45641">
    <property type="entry name" value="TETRATRICOPEPTIDE REPEAT PROTEIN (AFU_ORTHOLOGUE AFUA_6G03870)"/>
    <property type="match status" value="1"/>
</dbReference>
<reference evidence="6" key="1">
    <citation type="submission" date="2009-08" db="EMBL/GenBank/DDBJ databases">
        <title>Annotation of Salpingoeca rosetta.</title>
        <authorList>
            <consortium name="The Broad Institute Genome Sequencing Platform"/>
            <person name="Russ C."/>
            <person name="Cuomo C."/>
            <person name="Burger G."/>
            <person name="Gray M.W."/>
            <person name="Holland P.W.H."/>
            <person name="King N."/>
            <person name="Lang F.B.F."/>
            <person name="Roger A.J."/>
            <person name="Ruiz-Trillo I."/>
            <person name="Young S.K."/>
            <person name="Zeng Q."/>
            <person name="Gargeya S."/>
            <person name="Alvarado L."/>
            <person name="Berlin A."/>
            <person name="Chapman S.B."/>
            <person name="Chen Z."/>
            <person name="Freedman E."/>
            <person name="Gellesch M."/>
            <person name="Goldberg J."/>
            <person name="Griggs A."/>
            <person name="Gujja S."/>
            <person name="Heilman E."/>
            <person name="Heiman D."/>
            <person name="Howarth C."/>
            <person name="Mehta T."/>
            <person name="Neiman D."/>
            <person name="Pearson M."/>
            <person name="Roberts A."/>
            <person name="Saif S."/>
            <person name="Shea T."/>
            <person name="Shenoy N."/>
            <person name="Sisk P."/>
            <person name="Stolte C."/>
            <person name="Sykes S."/>
            <person name="White J."/>
            <person name="Yandava C."/>
            <person name="Haas B."/>
            <person name="Nusbaum C."/>
            <person name="Birren B."/>
        </authorList>
    </citation>
    <scope>NUCLEOTIDE SEQUENCE [LARGE SCALE GENOMIC DNA]</scope>
    <source>
        <strain evidence="6">ATCC 50818</strain>
    </source>
</reference>
<dbReference type="Gene3D" id="1.25.40.10">
    <property type="entry name" value="Tetratricopeptide repeat domain"/>
    <property type="match status" value="2"/>
</dbReference>
<keyword evidence="1" id="KW-0677">Repeat</keyword>
<dbReference type="SUPFAM" id="SSF48452">
    <property type="entry name" value="TPR-like"/>
    <property type="match status" value="1"/>
</dbReference>
<evidence type="ECO:0000256" key="3">
    <source>
        <dbReference type="PROSITE-ProRule" id="PRU00339"/>
    </source>
</evidence>
<name>F2USR3_SALR5</name>
<dbReference type="InterPro" id="IPR001849">
    <property type="entry name" value="PH_domain"/>
</dbReference>
<keyword evidence="2 3" id="KW-0802">TPR repeat</keyword>
<feature type="region of interest" description="Disordered" evidence="4">
    <location>
        <begin position="530"/>
        <end position="594"/>
    </location>
</feature>
<feature type="domain" description="PH" evidence="5">
    <location>
        <begin position="587"/>
        <end position="681"/>
    </location>
</feature>
<dbReference type="InParanoid" id="F2USR3"/>
<dbReference type="InterPro" id="IPR011990">
    <property type="entry name" value="TPR-like_helical_dom_sf"/>
</dbReference>
<dbReference type="KEGG" id="sre:PTSG_11212"/>
<evidence type="ECO:0000313" key="6">
    <source>
        <dbReference type="EMBL" id="EGD81172.1"/>
    </source>
</evidence>
<organism evidence="7">
    <name type="scientific">Salpingoeca rosetta (strain ATCC 50818 / BSB-021)</name>
    <dbReference type="NCBI Taxonomy" id="946362"/>
    <lineage>
        <taxon>Eukaryota</taxon>
        <taxon>Choanoflagellata</taxon>
        <taxon>Craspedida</taxon>
        <taxon>Salpingoecidae</taxon>
        <taxon>Salpingoeca</taxon>
    </lineage>
</organism>